<dbReference type="Proteomes" id="UP000184267">
    <property type="component" value="Unassembled WGS sequence"/>
</dbReference>
<feature type="region of interest" description="Disordered" evidence="3">
    <location>
        <begin position="215"/>
        <end position="237"/>
    </location>
</feature>
<feature type="compositionally biased region" description="Low complexity" evidence="3">
    <location>
        <begin position="24"/>
        <end position="39"/>
    </location>
</feature>
<feature type="compositionally biased region" description="Polar residues" evidence="3">
    <location>
        <begin position="1010"/>
        <end position="1026"/>
    </location>
</feature>
<feature type="compositionally biased region" description="Basic and acidic residues" evidence="3">
    <location>
        <begin position="62"/>
        <end position="71"/>
    </location>
</feature>
<feature type="compositionally biased region" description="Low complexity" evidence="3">
    <location>
        <begin position="218"/>
        <end position="232"/>
    </location>
</feature>
<feature type="region of interest" description="Disordered" evidence="3">
    <location>
        <begin position="140"/>
        <end position="161"/>
    </location>
</feature>
<evidence type="ECO:0000256" key="2">
    <source>
        <dbReference type="ARBA" id="ARBA00022833"/>
    </source>
</evidence>
<comment type="caution">
    <text evidence="5">The sequence shown here is derived from an EMBL/GenBank/DDBJ whole genome shotgun (WGS) entry which is preliminary data.</text>
</comment>
<dbReference type="Gene3D" id="3.30.60.20">
    <property type="match status" value="1"/>
</dbReference>
<name>A0A1M2W7A2_TRAPU</name>
<feature type="domain" description="Phorbol-ester/DAG-type" evidence="4">
    <location>
        <begin position="623"/>
        <end position="677"/>
    </location>
</feature>
<keyword evidence="1" id="KW-0479">Metal-binding</keyword>
<evidence type="ECO:0000313" key="6">
    <source>
        <dbReference type="Proteomes" id="UP000184267"/>
    </source>
</evidence>
<organism evidence="5 6">
    <name type="scientific">Trametes pubescens</name>
    <name type="common">White-rot fungus</name>
    <dbReference type="NCBI Taxonomy" id="154538"/>
    <lineage>
        <taxon>Eukaryota</taxon>
        <taxon>Fungi</taxon>
        <taxon>Dikarya</taxon>
        <taxon>Basidiomycota</taxon>
        <taxon>Agaricomycotina</taxon>
        <taxon>Agaricomycetes</taxon>
        <taxon>Polyporales</taxon>
        <taxon>Polyporaceae</taxon>
        <taxon>Trametes</taxon>
    </lineage>
</organism>
<dbReference type="EMBL" id="MNAD01000138">
    <property type="protein sequence ID" value="OJT15728.1"/>
    <property type="molecule type" value="Genomic_DNA"/>
</dbReference>
<gene>
    <name evidence="5" type="ORF">TRAPUB_4626</name>
</gene>
<feature type="region of interest" description="Disordered" evidence="3">
    <location>
        <begin position="1008"/>
        <end position="1027"/>
    </location>
</feature>
<dbReference type="PROSITE" id="PS50081">
    <property type="entry name" value="ZF_DAG_PE_2"/>
    <property type="match status" value="1"/>
</dbReference>
<evidence type="ECO:0000256" key="3">
    <source>
        <dbReference type="SAM" id="MobiDB-lite"/>
    </source>
</evidence>
<dbReference type="SUPFAM" id="SSF57889">
    <property type="entry name" value="Cysteine-rich domain"/>
    <property type="match status" value="1"/>
</dbReference>
<reference evidence="5 6" key="1">
    <citation type="submission" date="2016-10" db="EMBL/GenBank/DDBJ databases">
        <title>Genome sequence of the basidiomycete white-rot fungus Trametes pubescens.</title>
        <authorList>
            <person name="Makela M.R."/>
            <person name="Granchi Z."/>
            <person name="Peng M."/>
            <person name="De Vries R.P."/>
            <person name="Grigoriev I."/>
            <person name="Riley R."/>
            <person name="Hilden K."/>
        </authorList>
    </citation>
    <scope>NUCLEOTIDE SEQUENCE [LARGE SCALE GENOMIC DNA]</scope>
    <source>
        <strain evidence="5 6">FBCC735</strain>
    </source>
</reference>
<dbReference type="STRING" id="154538.A0A1M2W7A2"/>
<keyword evidence="2" id="KW-0862">Zinc</keyword>
<dbReference type="InterPro" id="IPR046349">
    <property type="entry name" value="C1-like_sf"/>
</dbReference>
<dbReference type="GO" id="GO:0046872">
    <property type="term" value="F:metal ion binding"/>
    <property type="evidence" value="ECO:0007669"/>
    <property type="project" value="UniProtKB-KW"/>
</dbReference>
<sequence length="2318" mass="258598">MSGQPSLRVETSRLGDNFVIGNGSAPSSPTSPRSPAFSSARDRARSISQSVLPSFRISSVGDGEKATESKSRSSTQSIPHGLNRARNESRKLLAHILAQLQNRPVPPSLLNSLVFGSNQTEKGIGSVMKSVKGAVRYTGTLRKRRTHQPVPQDDNDSDDDHDTGFTTDLTFDLMNQLKDVLVLSIAHKWDIFYDSTAPQTQRSNSDKFRESFMRRRSLSVGRGSRSRSPSVGRDSESGVVRAPQLLSQCISLLASVITEDCRFKISSPRPARPPNSLQAVTLDVAQFLLHAHRHDPRVISQIGFALLPAFLTFSPEMHTRLLAFFDDGVLGNILSDLRSLQGTRQLTSPSADLSYNDSMSNFEPPMVSILVDEVQEDSGAPHSGATWRRWTQSLSPEDVALRATSAPLQELSVYHLSSLIPPLLAAILESIDLTTTKSSTLHRFHRLLSRIAESKPDAYLDTLAVVAYHNPRARYAAISLLLSNWPHAIGHLTISKTFPAVNYHEAIERETHGSLVPRRHHAHPYAHQFIPWRFARPSIPDLFAGMSQNDCLSCTQPIEGFGLLCPLCMCMVHFDCYDYPDGSFFSQYSVASDASKQKVAVHRFCHILPQRHAATPEIVHKEQHAFRPVNLFSLTLCFICREPLWGPVMQAVKCGSCKQFVHSACLTRASPADLPRCRSVVIDDTYMTISWAALRQSFADYYRELFLSEAELPRRTYEEISVFFTVLWTQMQILNNGLALGSIVVVQEGPTFEEGQLDEFELHYLVDLYEVYLKSRNPIVSVTLSDHFAENRLRASDTHVFFNWNILSFVSSVIKMPASDLGESLDTPSADLLAPSQPGRAQGSSADDNTYPYEVVTLAHLRDQLGDQLNLHSEAAARYLLSHLFHLGFFQRVDSQSRLFDGGPHPERLQCSFPIPLGLEVSVEVETLVSAIEACLSDIDLSVNEAGLLLLVRKFWPDGMLTDYALRRLSKAVLEWIWSEDNDLATMLRDYVARGLSLPGVRSGVDLQPWPSSTQSRPTAASSANNGGDYVAGRRALSNRYAARWLLALHDQGVDEYATMVFDVLVEHAQDLPIADDFFLGKGRDPVAKREVVITEKLLHLILKLNQASVVFTTFDDLFQKWLSRASSLDIDQQIPLTSLSRLFNRELDSASQRFSTVADPRLTMTDNSSLLNVNPLRVIIDIATKSKDGYDSTLHWLCLFVRSGVEISIPTFMQLVMLGKKFGASLEESSLIVKAALWSCWLKSMGRQDMQSVITTVHTNVGQELIAHLQSRAESTEALQLVRQSLSVCLLLYGCDRTFLQTSGLIQESEIQGLPSRRKLHARGNTITDPIIVNTALIDAVRSYVETGSDDVACLAAKFLDAFMHHAPFVESYEVDNFILRNGRSLCTCVWQFYAVQDPQISTIRTSLLLRSLVVDPQPFQTLLQSLFEEGGSWEVRLDAVVRLFRMIEDATSSAFNVEDRQWRSSVIDIFRYFFAALWEDEREEVRLAVDTWAQTLLAAHFDAITLCWNEALVKSPITDRAKLVAFLNQLRPHFPHWRLLSWDVVLETLLESEFIQRNGDDEDGPMSAHLHSLLSLALRMLSDGISIDPSSLLKLKDHLARALGFAEVEIVTAGTGNAFYVRFGSLDAVPEVAYPCLNELMLVLDAAVPYDLVPSAMGGRFADEEMASSLLVGSVFVDVFLETFIQCEELEHLPAVTLKNMLKSLIIIIYKHDFDSRTLKLFQPQLRRAVKRAQELLLMDLSYDIRQLVLTLCHAFIKRWPNLTGNFVCEVIEAAISLMEELNYLHNSDDILIDQTKNFLRTTLSLYAFSGVFCVLCKRMRSPEFFAIIKHVIGPHVKAEHNPNPMENLRDALLRDTLSRALEGEDESLQVVLDNVNTYVEIVHHTEYSPALMQFVGLCLASLTRKTADLHFARFDPSALLLLACTLIQHNKAHSRDLLLYLETLLRSSLVRFSVSVLSLRRVLHVTTTLYRKAAKASGTNPQNALVNPVAGAMLEITKDFLHMKARVSPATQIALVEALTATPDRGSTKATFIPLDSQVRLADDGISFLYYESSQDVQGDFGAAQAIARMIMQGAEVQPTLLGSLDKNPMTIRVWNILLIGALSRPSGAAALLMFQHFTVFTLAYNTALNQYQSPTHIASSDAQDRAHGDISYAYASIKLWLLLARKAAAERPPLDASGGLQDGEALAAQMVWNELWPPFEHVVAAFEADVHAGNSSPLASSIWTSVGDLFLFLRQSRAVIALDTVVSSRILTRLKDVVRSESKIARVVRSLKDPPTVDSLDYFANQVITEIAAEEKLQAAKRQINLERGRRVAS</sequence>
<dbReference type="InterPro" id="IPR002219">
    <property type="entry name" value="PKC_DAG/PE"/>
</dbReference>
<dbReference type="Pfam" id="PF00130">
    <property type="entry name" value="C1_1"/>
    <property type="match status" value="1"/>
</dbReference>
<accession>A0A1M2W7A2</accession>
<keyword evidence="6" id="KW-1185">Reference proteome</keyword>
<dbReference type="SMART" id="SM00109">
    <property type="entry name" value="C1"/>
    <property type="match status" value="1"/>
</dbReference>
<evidence type="ECO:0000259" key="4">
    <source>
        <dbReference type="PROSITE" id="PS50081"/>
    </source>
</evidence>
<protein>
    <recommendedName>
        <fullName evidence="4">Phorbol-ester/DAG-type domain-containing protein</fullName>
    </recommendedName>
</protein>
<evidence type="ECO:0000313" key="5">
    <source>
        <dbReference type="EMBL" id="OJT15728.1"/>
    </source>
</evidence>
<feature type="region of interest" description="Disordered" evidence="3">
    <location>
        <begin position="1"/>
        <end position="83"/>
    </location>
</feature>
<feature type="region of interest" description="Disordered" evidence="3">
    <location>
        <begin position="827"/>
        <end position="847"/>
    </location>
</feature>
<dbReference type="OrthoDB" id="6270916at2759"/>
<dbReference type="CDD" id="cd00029">
    <property type="entry name" value="C1"/>
    <property type="match status" value="1"/>
</dbReference>
<dbReference type="OMA" id="HPYAHQF"/>
<proteinExistence type="predicted"/>
<evidence type="ECO:0000256" key="1">
    <source>
        <dbReference type="ARBA" id="ARBA00022723"/>
    </source>
</evidence>